<gene>
    <name evidence="2" type="ORF">ENSA7_56160</name>
</gene>
<name>A0A2S9YAB5_9BACT</name>
<reference evidence="2 3" key="1">
    <citation type="submission" date="2018-03" db="EMBL/GenBank/DDBJ databases">
        <title>Draft Genome Sequences of the Obligatory Marine Myxobacteria Enhygromyxa salina SWB007.</title>
        <authorList>
            <person name="Poehlein A."/>
            <person name="Moghaddam J.A."/>
            <person name="Harms H."/>
            <person name="Alanjari M."/>
            <person name="Koenig G.M."/>
            <person name="Daniel R."/>
            <person name="Schaeberle T.F."/>
        </authorList>
    </citation>
    <scope>NUCLEOTIDE SEQUENCE [LARGE SCALE GENOMIC DNA]</scope>
    <source>
        <strain evidence="2 3">SWB007</strain>
    </source>
</reference>
<feature type="compositionally biased region" description="Basic and acidic residues" evidence="1">
    <location>
        <begin position="12"/>
        <end position="28"/>
    </location>
</feature>
<feature type="region of interest" description="Disordered" evidence="1">
    <location>
        <begin position="1"/>
        <end position="28"/>
    </location>
</feature>
<feature type="region of interest" description="Disordered" evidence="1">
    <location>
        <begin position="46"/>
        <end position="79"/>
    </location>
</feature>
<dbReference type="OrthoDB" id="5538802at2"/>
<dbReference type="RefSeq" id="WP_146158231.1">
    <property type="nucleotide sequence ID" value="NZ_PVNL01000114.1"/>
</dbReference>
<dbReference type="Proteomes" id="UP000238823">
    <property type="component" value="Unassembled WGS sequence"/>
</dbReference>
<dbReference type="AlphaFoldDB" id="A0A2S9YAB5"/>
<proteinExistence type="predicted"/>
<sequence>MATTRKPQTPPPDRDGGPTSEDLSRDLGLDDFSYEACFSELFAELLDEPTGRSAPTRSGEGVRVTQAGPGRRNGPNESK</sequence>
<evidence type="ECO:0000313" key="3">
    <source>
        <dbReference type="Proteomes" id="UP000238823"/>
    </source>
</evidence>
<evidence type="ECO:0000313" key="2">
    <source>
        <dbReference type="EMBL" id="PRQ02043.1"/>
    </source>
</evidence>
<protein>
    <submittedName>
        <fullName evidence="2">Uncharacterized protein</fullName>
    </submittedName>
</protein>
<evidence type="ECO:0000256" key="1">
    <source>
        <dbReference type="SAM" id="MobiDB-lite"/>
    </source>
</evidence>
<comment type="caution">
    <text evidence="2">The sequence shown here is derived from an EMBL/GenBank/DDBJ whole genome shotgun (WGS) entry which is preliminary data.</text>
</comment>
<organism evidence="2 3">
    <name type="scientific">Enhygromyxa salina</name>
    <dbReference type="NCBI Taxonomy" id="215803"/>
    <lineage>
        <taxon>Bacteria</taxon>
        <taxon>Pseudomonadati</taxon>
        <taxon>Myxococcota</taxon>
        <taxon>Polyangia</taxon>
        <taxon>Nannocystales</taxon>
        <taxon>Nannocystaceae</taxon>
        <taxon>Enhygromyxa</taxon>
    </lineage>
</organism>
<accession>A0A2S9YAB5</accession>
<dbReference type="EMBL" id="PVNL01000114">
    <property type="protein sequence ID" value="PRQ02043.1"/>
    <property type="molecule type" value="Genomic_DNA"/>
</dbReference>